<name>A0A7R8X9U1_9CRUS</name>
<evidence type="ECO:0000256" key="1">
    <source>
        <dbReference type="SAM" id="Coils"/>
    </source>
</evidence>
<evidence type="ECO:0000313" key="3">
    <source>
        <dbReference type="EMBL" id="CAD7243209.1"/>
    </source>
</evidence>
<gene>
    <name evidence="3" type="ORF">DSTB1V02_LOCUS3140</name>
</gene>
<dbReference type="AlphaFoldDB" id="A0A7R8X9U1"/>
<feature type="coiled-coil region" evidence="1">
    <location>
        <begin position="3"/>
        <end position="55"/>
    </location>
</feature>
<evidence type="ECO:0000313" key="4">
    <source>
        <dbReference type="Proteomes" id="UP000677054"/>
    </source>
</evidence>
<feature type="compositionally biased region" description="Polar residues" evidence="2">
    <location>
        <begin position="333"/>
        <end position="345"/>
    </location>
</feature>
<dbReference type="OrthoDB" id="6158299at2759"/>
<feature type="region of interest" description="Disordered" evidence="2">
    <location>
        <begin position="333"/>
        <end position="376"/>
    </location>
</feature>
<reference evidence="3" key="1">
    <citation type="submission" date="2020-11" db="EMBL/GenBank/DDBJ databases">
        <authorList>
            <person name="Tran Van P."/>
        </authorList>
    </citation>
    <scope>NUCLEOTIDE SEQUENCE</scope>
</reference>
<protein>
    <submittedName>
        <fullName evidence="3">Uncharacterized protein</fullName>
    </submittedName>
</protein>
<organism evidence="3">
    <name type="scientific">Darwinula stevensoni</name>
    <dbReference type="NCBI Taxonomy" id="69355"/>
    <lineage>
        <taxon>Eukaryota</taxon>
        <taxon>Metazoa</taxon>
        <taxon>Ecdysozoa</taxon>
        <taxon>Arthropoda</taxon>
        <taxon>Crustacea</taxon>
        <taxon>Oligostraca</taxon>
        <taxon>Ostracoda</taxon>
        <taxon>Podocopa</taxon>
        <taxon>Podocopida</taxon>
        <taxon>Darwinulocopina</taxon>
        <taxon>Darwinuloidea</taxon>
        <taxon>Darwinulidae</taxon>
        <taxon>Darwinula</taxon>
    </lineage>
</organism>
<feature type="region of interest" description="Disordered" evidence="2">
    <location>
        <begin position="186"/>
        <end position="230"/>
    </location>
</feature>
<keyword evidence="4" id="KW-1185">Reference proteome</keyword>
<feature type="compositionally biased region" description="Polar residues" evidence="2">
    <location>
        <begin position="186"/>
        <end position="205"/>
    </location>
</feature>
<dbReference type="EMBL" id="LR899904">
    <property type="protein sequence ID" value="CAD7243209.1"/>
    <property type="molecule type" value="Genomic_DNA"/>
</dbReference>
<feature type="region of interest" description="Disordered" evidence="2">
    <location>
        <begin position="149"/>
        <end position="170"/>
    </location>
</feature>
<evidence type="ECO:0000256" key="2">
    <source>
        <dbReference type="SAM" id="MobiDB-lite"/>
    </source>
</evidence>
<sequence length="387" mass="44194">MIADAMEKKVQRLEKDLEEMKRKYELQCRRSHQLVEAFQLKMQEKETELQRLKILQDCQLRNIIKKLLHVEVQLRKEKVSLTRCVQEKESCIQEQREELERLRGLLCLRKNGVTNSRLKSNLKSKSDSDIVAGDMKIVRVGSSVSFLLQNGGRNESDEEDTKSDSDAFCDEPKSSIIETINCVLNGSSPSPKRSPCNETQLNQTGFRYGSKDSGIDSESPNSMSEKKDQLDLIETEQTQSETGFHIHLKDVSDHMVRQNFEEFKLENVDDSISNSSMDETCEIPSPPRQSGDGEPTSPNQLPPGPDSEDYRKLIQFHGSYDKFLEATGLSQKSILTPSRIMTNHRSVTKPKDVKNRSRWKAASNTSSPEGDPQEKNFVKYWAEPNYL</sequence>
<accession>A0A7R8X9U1</accession>
<dbReference type="Proteomes" id="UP000677054">
    <property type="component" value="Unassembled WGS sequence"/>
</dbReference>
<dbReference type="EMBL" id="CAJPEV010000387">
    <property type="protein sequence ID" value="CAG0884737.1"/>
    <property type="molecule type" value="Genomic_DNA"/>
</dbReference>
<feature type="region of interest" description="Disordered" evidence="2">
    <location>
        <begin position="269"/>
        <end position="310"/>
    </location>
</feature>
<proteinExistence type="predicted"/>
<keyword evidence="1" id="KW-0175">Coiled coil</keyword>